<evidence type="ECO:0000256" key="6">
    <source>
        <dbReference type="ARBA" id="ARBA00022705"/>
    </source>
</evidence>
<dbReference type="InterPro" id="IPR000605">
    <property type="entry name" value="Helicase_SF3_ssDNA/RNA_vir"/>
</dbReference>
<keyword evidence="7" id="KW-0540">Nuclease</keyword>
<dbReference type="InterPro" id="IPR049912">
    <property type="entry name" value="CRESS_DNA_REP"/>
</dbReference>
<keyword evidence="6" id="KW-0235">DNA replication</keyword>
<dbReference type="GO" id="GO:0016787">
    <property type="term" value="F:hydrolase activity"/>
    <property type="evidence" value="ECO:0007669"/>
    <property type="project" value="UniProtKB-KW"/>
</dbReference>
<dbReference type="GO" id="GO:0000166">
    <property type="term" value="F:nucleotide binding"/>
    <property type="evidence" value="ECO:0007669"/>
    <property type="project" value="UniProtKB-KW"/>
</dbReference>
<keyword evidence="5" id="KW-0548">Nucleotidyltransferase</keyword>
<evidence type="ECO:0000256" key="14">
    <source>
        <dbReference type="ARBA" id="ARBA00023268"/>
    </source>
</evidence>
<evidence type="ECO:0000256" key="11">
    <source>
        <dbReference type="ARBA" id="ARBA00022801"/>
    </source>
</evidence>
<evidence type="ECO:0000259" key="18">
    <source>
        <dbReference type="PROSITE" id="PS52020"/>
    </source>
</evidence>
<dbReference type="GO" id="GO:0004519">
    <property type="term" value="F:endonuclease activity"/>
    <property type="evidence" value="ECO:0007669"/>
    <property type="project" value="UniProtKB-KW"/>
</dbReference>
<evidence type="ECO:0000256" key="17">
    <source>
        <dbReference type="ARBA" id="ARBA00049360"/>
    </source>
</evidence>
<dbReference type="PROSITE" id="PS52020">
    <property type="entry name" value="CRESS_DNA_REP"/>
    <property type="match status" value="1"/>
</dbReference>
<comment type="subcellular location">
    <subcellularLocation>
        <location evidence="2">Host nucleus</location>
    </subcellularLocation>
</comment>
<dbReference type="GO" id="GO:0016779">
    <property type="term" value="F:nucleotidyltransferase activity"/>
    <property type="evidence" value="ECO:0007669"/>
    <property type="project" value="UniProtKB-KW"/>
</dbReference>
<feature type="domain" description="CRESS-DNA virus Rep endonuclease" evidence="18">
    <location>
        <begin position="6"/>
        <end position="114"/>
    </location>
</feature>
<organism evidence="19 20">
    <name type="scientific">Crucivirus-295</name>
    <dbReference type="NCBI Taxonomy" id="2761264"/>
    <lineage>
        <taxon>Viruses</taxon>
        <taxon>Cruciviruses</taxon>
        <taxon>Crucivirus</taxon>
    </lineage>
</organism>
<evidence type="ECO:0000256" key="4">
    <source>
        <dbReference type="ARBA" id="ARBA00022679"/>
    </source>
</evidence>
<accession>A0A7G5M393</accession>
<dbReference type="Pfam" id="PF02407">
    <property type="entry name" value="Viral_Rep"/>
    <property type="match status" value="1"/>
</dbReference>
<keyword evidence="8" id="KW-0479">Metal-binding</keyword>
<keyword evidence="9" id="KW-0547">Nucleotide-binding</keyword>
<dbReference type="GO" id="GO:0006260">
    <property type="term" value="P:DNA replication"/>
    <property type="evidence" value="ECO:0007669"/>
    <property type="project" value="UniProtKB-KW"/>
</dbReference>
<keyword evidence="10" id="KW-0255">Endonuclease</keyword>
<dbReference type="GO" id="GO:0003724">
    <property type="term" value="F:RNA helicase activity"/>
    <property type="evidence" value="ECO:0007669"/>
    <property type="project" value="InterPro"/>
</dbReference>
<comment type="similarity">
    <text evidence="3">Belongs to the nanoviruses/circoviruses replication-associated protein family.</text>
</comment>
<protein>
    <recommendedName>
        <fullName evidence="15">ATP-dependent helicase Rep</fullName>
    </recommendedName>
    <alternativeName>
        <fullName evidence="16">RepP</fullName>
    </alternativeName>
</protein>
<dbReference type="GO" id="GO:0003723">
    <property type="term" value="F:RNA binding"/>
    <property type="evidence" value="ECO:0007669"/>
    <property type="project" value="InterPro"/>
</dbReference>
<dbReference type="EMBL" id="MT263594">
    <property type="protein sequence ID" value="QMW68776.1"/>
    <property type="molecule type" value="Genomic_DNA"/>
</dbReference>
<keyword evidence="4" id="KW-0808">Transferase</keyword>
<evidence type="ECO:0000256" key="5">
    <source>
        <dbReference type="ARBA" id="ARBA00022695"/>
    </source>
</evidence>
<evidence type="ECO:0000256" key="10">
    <source>
        <dbReference type="ARBA" id="ARBA00022759"/>
    </source>
</evidence>
<evidence type="ECO:0000256" key="7">
    <source>
        <dbReference type="ARBA" id="ARBA00022722"/>
    </source>
</evidence>
<dbReference type="GO" id="GO:0046872">
    <property type="term" value="F:metal ion binding"/>
    <property type="evidence" value="ECO:0007669"/>
    <property type="project" value="UniProtKB-KW"/>
</dbReference>
<evidence type="ECO:0000256" key="8">
    <source>
        <dbReference type="ARBA" id="ARBA00022723"/>
    </source>
</evidence>
<keyword evidence="13" id="KW-0238">DNA-binding</keyword>
<evidence type="ECO:0000256" key="12">
    <source>
        <dbReference type="ARBA" id="ARBA00023124"/>
    </source>
</evidence>
<proteinExistence type="inferred from homology"/>
<dbReference type="Gene3D" id="3.40.1310.20">
    <property type="match status" value="1"/>
</dbReference>
<reference evidence="19" key="1">
    <citation type="submission" date="2020-03" db="EMBL/GenBank/DDBJ databases">
        <title>Unveiling Crucivirus Diversity by Mining Metagenomic Data.</title>
        <authorList>
            <person name="de la Higuera I."/>
            <person name="Kasun G.W."/>
            <person name="Torrance E.L."/>
            <person name="Pratt A.A."/>
            <person name="Maluenda A."/>
            <person name="Colombet J."/>
            <person name="Bisseux M."/>
            <person name="Ravet V."/>
            <person name="Dayaram A."/>
            <person name="Stainton D."/>
            <person name="Kraberger S."/>
            <person name="Zawar-Reza P."/>
            <person name="Goldstien S."/>
            <person name="Briskie J.V."/>
            <person name="White R."/>
            <person name="Taylor H."/>
            <person name="Gomez C."/>
            <person name="Ainley D.G."/>
            <person name="Harding J.S."/>
            <person name="Fontenele R.S."/>
            <person name="Schreck J."/>
            <person name="Ribeiro S.G."/>
            <person name="Oswald S.A."/>
            <person name="Arnold J."/>
            <person name="Enault F."/>
            <person name="Varsani A."/>
            <person name="Stedman K.M."/>
        </authorList>
    </citation>
    <scope>NUCLEOTIDE SEQUENCE</scope>
    <source>
        <strain evidence="19">BS_189</strain>
    </source>
</reference>
<keyword evidence="20" id="KW-1185">Reference proteome</keyword>
<comment type="cofactor">
    <cofactor evidence="1">
        <name>Mn(2+)</name>
        <dbReference type="ChEBI" id="CHEBI:29035"/>
    </cofactor>
</comment>
<name>A0A7G5M393_9VIRU</name>
<evidence type="ECO:0000313" key="20">
    <source>
        <dbReference type="Proteomes" id="UP001228304"/>
    </source>
</evidence>
<dbReference type="GO" id="GO:0042025">
    <property type="term" value="C:host cell nucleus"/>
    <property type="evidence" value="ECO:0007669"/>
    <property type="project" value="UniProtKB-SubCell"/>
</dbReference>
<dbReference type="InterPro" id="IPR027417">
    <property type="entry name" value="P-loop_NTPase"/>
</dbReference>
<keyword evidence="11" id="KW-0378">Hydrolase</keyword>
<dbReference type="Gene3D" id="3.40.50.300">
    <property type="entry name" value="P-loop containing nucleotide triphosphate hydrolases"/>
    <property type="match status" value="1"/>
</dbReference>
<evidence type="ECO:0000256" key="3">
    <source>
        <dbReference type="ARBA" id="ARBA00008545"/>
    </source>
</evidence>
<evidence type="ECO:0000256" key="15">
    <source>
        <dbReference type="ARBA" id="ARBA00030754"/>
    </source>
</evidence>
<dbReference type="Pfam" id="PF00910">
    <property type="entry name" value="RNA_helicase"/>
    <property type="match status" value="1"/>
</dbReference>
<dbReference type="SUPFAM" id="SSF52540">
    <property type="entry name" value="P-loop containing nucleoside triphosphate hydrolases"/>
    <property type="match status" value="1"/>
</dbReference>
<dbReference type="GO" id="GO:0003677">
    <property type="term" value="F:DNA binding"/>
    <property type="evidence" value="ECO:0007669"/>
    <property type="project" value="UniProtKB-KW"/>
</dbReference>
<dbReference type="Proteomes" id="UP001228304">
    <property type="component" value="Segment"/>
</dbReference>
<evidence type="ECO:0000256" key="2">
    <source>
        <dbReference type="ARBA" id="ARBA00004147"/>
    </source>
</evidence>
<evidence type="ECO:0000256" key="1">
    <source>
        <dbReference type="ARBA" id="ARBA00001936"/>
    </source>
</evidence>
<evidence type="ECO:0000256" key="9">
    <source>
        <dbReference type="ARBA" id="ARBA00022741"/>
    </source>
</evidence>
<keyword evidence="12" id="KW-0190">Covalent protein-DNA linkage</keyword>
<keyword evidence="14" id="KW-0511">Multifunctional enzyme</keyword>
<evidence type="ECO:0000256" key="13">
    <source>
        <dbReference type="ARBA" id="ARBA00023125"/>
    </source>
</evidence>
<sequence>MPATAATKSRKWCFTMFWNGEEPGASYFDDWEVEYIYVGKELCPETKRDHYQGYVRFPNPRALGGVRKLFTHTVKLPSGRDGYPGHWEACKGSEADNVKYCSKDGVLVVEAGDSEKTANDVKQQGKRSDIIAVRQLIQAGARMHEIVSTVNSYQAIKVAETMLKFLEPGRDWVPEVYWIYGPTGTGKSKFAFGSCADPWISGKDGKWFEGYDAHEDVIFDDFRQDFCAFHILLRLLDRYPYRVEIKGASRQFLARRIFITSCHPPDKVYPLSGEDLGQLGRRISQIIYMPNLGEAYSRPGSGIGLEPSDCFVIPERGPEQKVWGNTTGPEVPDDVGPEAPALARTQTGFTQVPEHKCSVAHGADVVCDDCEPEDESSGNANGCKFEHSADEFCTYCMDPDEAEVLGELLGEMDLDGSYGDEIDG</sequence>
<evidence type="ECO:0000313" key="19">
    <source>
        <dbReference type="EMBL" id="QMW68776.1"/>
    </source>
</evidence>
<comment type="catalytic activity">
    <reaction evidence="17">
        <text>ATP + H2O = ADP + phosphate + H(+)</text>
        <dbReference type="Rhea" id="RHEA:13065"/>
        <dbReference type="ChEBI" id="CHEBI:15377"/>
        <dbReference type="ChEBI" id="CHEBI:15378"/>
        <dbReference type="ChEBI" id="CHEBI:30616"/>
        <dbReference type="ChEBI" id="CHEBI:43474"/>
        <dbReference type="ChEBI" id="CHEBI:456216"/>
    </reaction>
</comment>
<evidence type="ECO:0000256" key="16">
    <source>
        <dbReference type="ARBA" id="ARBA00032243"/>
    </source>
</evidence>